<gene>
    <name evidence="1" type="ORF">GGR00_004833</name>
</gene>
<dbReference type="EMBL" id="JACHOU010000019">
    <property type="protein sequence ID" value="MBB6357013.1"/>
    <property type="molecule type" value="Genomic_DNA"/>
</dbReference>
<protein>
    <submittedName>
        <fullName evidence="1">Uncharacterized protein</fullName>
    </submittedName>
</protein>
<comment type="caution">
    <text evidence="1">The sequence shown here is derived from an EMBL/GenBank/DDBJ whole genome shotgun (WGS) entry which is preliminary data.</text>
</comment>
<keyword evidence="2" id="KW-1185">Reference proteome</keyword>
<accession>A0A7X0KNC9</accession>
<proteinExistence type="predicted"/>
<evidence type="ECO:0000313" key="1">
    <source>
        <dbReference type="EMBL" id="MBB6357013.1"/>
    </source>
</evidence>
<name>A0A7X0KNC9_9HYPH</name>
<dbReference type="Proteomes" id="UP000536262">
    <property type="component" value="Unassembled WGS sequence"/>
</dbReference>
<reference evidence="1 2" key="1">
    <citation type="submission" date="2020-08" db="EMBL/GenBank/DDBJ databases">
        <title>Genomic Encyclopedia of Type Strains, Phase IV (KMG-IV): sequencing the most valuable type-strain genomes for metagenomic binning, comparative biology and taxonomic classification.</title>
        <authorList>
            <person name="Goeker M."/>
        </authorList>
    </citation>
    <scope>NUCLEOTIDE SEQUENCE [LARGE SCALE GENOMIC DNA]</scope>
    <source>
        <strain evidence="1 2">DSM 7051</strain>
    </source>
</reference>
<organism evidence="1 2">
    <name type="scientific">Aminobacter aganoensis</name>
    <dbReference type="NCBI Taxonomy" id="83264"/>
    <lineage>
        <taxon>Bacteria</taxon>
        <taxon>Pseudomonadati</taxon>
        <taxon>Pseudomonadota</taxon>
        <taxon>Alphaproteobacteria</taxon>
        <taxon>Hyphomicrobiales</taxon>
        <taxon>Phyllobacteriaceae</taxon>
        <taxon>Aminobacter</taxon>
    </lineage>
</organism>
<dbReference type="AlphaFoldDB" id="A0A7X0KNC9"/>
<evidence type="ECO:0000313" key="2">
    <source>
        <dbReference type="Proteomes" id="UP000536262"/>
    </source>
</evidence>
<sequence>MLSGLIGELWQLHPIEPVALGHQPALPDRQFGQLPANDGQFSPCLCVVQAQQNLSGLDEVAFAHGNFADDAAITMLDGLEVPIHLDGAGGDHGRGQLGCGSPAACTRKQQDAEGEAGRNPSTQAKSLLVVVWIAIDQFALSVRIHGVLPRQAVSETVTWLSPLIMIASS</sequence>